<feature type="region of interest" description="Disordered" evidence="1">
    <location>
        <begin position="60"/>
        <end position="85"/>
    </location>
</feature>
<reference evidence="2" key="1">
    <citation type="journal article" date="2017" name="Nature">
        <title>The genome of Chenopodium quinoa.</title>
        <authorList>
            <person name="Jarvis D.E."/>
            <person name="Ho Y.S."/>
            <person name="Lightfoot D.J."/>
            <person name="Schmoeckel S.M."/>
            <person name="Li B."/>
            <person name="Borm T.J.A."/>
            <person name="Ohyanagi H."/>
            <person name="Mineta K."/>
            <person name="Michell C.T."/>
            <person name="Saber N."/>
            <person name="Kharbatia N.M."/>
            <person name="Rupper R.R."/>
            <person name="Sharp A.R."/>
            <person name="Dally N."/>
            <person name="Boughton B.A."/>
            <person name="Woo Y.H."/>
            <person name="Gao G."/>
            <person name="Schijlen E.G.W.M."/>
            <person name="Guo X."/>
            <person name="Momin A.A."/>
            <person name="Negrao S."/>
            <person name="Al-Babili S."/>
            <person name="Gehring C."/>
            <person name="Roessner U."/>
            <person name="Jung C."/>
            <person name="Murphy K."/>
            <person name="Arold S.T."/>
            <person name="Gojobori T."/>
            <person name="van der Linden C.G."/>
            <person name="van Loo E.N."/>
            <person name="Jellen E.N."/>
            <person name="Maughan P.J."/>
            <person name="Tester M."/>
        </authorList>
    </citation>
    <scope>NUCLEOTIDE SEQUENCE [LARGE SCALE GENOMIC DNA]</scope>
    <source>
        <strain evidence="2">cv. PI 614886</strain>
    </source>
</reference>
<feature type="compositionally biased region" description="Polar residues" evidence="1">
    <location>
        <begin position="10"/>
        <end position="20"/>
    </location>
</feature>
<dbReference type="AlphaFoldDB" id="A0A803M4B4"/>
<accession>A0A803M4B4</accession>
<dbReference type="PANTHER" id="PTHR14386">
    <property type="entry name" value="PROTEIN FAM204A"/>
    <property type="match status" value="1"/>
</dbReference>
<dbReference type="EnsemblPlants" id="AUR62023287-RA">
    <property type="protein sequence ID" value="AUR62023287-RA:cds"/>
    <property type="gene ID" value="AUR62023287"/>
</dbReference>
<reference evidence="2" key="2">
    <citation type="submission" date="2021-03" db="UniProtKB">
        <authorList>
            <consortium name="EnsemblPlants"/>
        </authorList>
    </citation>
    <scope>IDENTIFICATION</scope>
</reference>
<dbReference type="Gramene" id="AUR62023287-RA">
    <property type="protein sequence ID" value="AUR62023287-RA:cds"/>
    <property type="gene ID" value="AUR62023287"/>
</dbReference>
<feature type="compositionally biased region" description="Basic and acidic residues" evidence="1">
    <location>
        <begin position="60"/>
        <end position="76"/>
    </location>
</feature>
<protein>
    <submittedName>
        <fullName evidence="2">Uncharacterized protein</fullName>
    </submittedName>
</protein>
<proteinExistence type="predicted"/>
<evidence type="ECO:0000256" key="1">
    <source>
        <dbReference type="SAM" id="MobiDB-lite"/>
    </source>
</evidence>
<sequence>MEGDGRSKASIASNPSFKSSAISQDRLAKFRIADKKDKFVSEDFDTQGSVDDHVDEYEGLKDSGVKCSPKGEDDNKVLSSTSRGDVHPALKKKKLHWGLDAKERWERKANM</sequence>
<organism evidence="2 3">
    <name type="scientific">Chenopodium quinoa</name>
    <name type="common">Quinoa</name>
    <dbReference type="NCBI Taxonomy" id="63459"/>
    <lineage>
        <taxon>Eukaryota</taxon>
        <taxon>Viridiplantae</taxon>
        <taxon>Streptophyta</taxon>
        <taxon>Embryophyta</taxon>
        <taxon>Tracheophyta</taxon>
        <taxon>Spermatophyta</taxon>
        <taxon>Magnoliopsida</taxon>
        <taxon>eudicotyledons</taxon>
        <taxon>Gunneridae</taxon>
        <taxon>Pentapetalae</taxon>
        <taxon>Caryophyllales</taxon>
        <taxon>Chenopodiaceae</taxon>
        <taxon>Chenopodioideae</taxon>
        <taxon>Atripliceae</taxon>
        <taxon>Chenopodium</taxon>
    </lineage>
</organism>
<name>A0A803M4B4_CHEQI</name>
<feature type="region of interest" description="Disordered" evidence="1">
    <location>
        <begin position="1"/>
        <end position="20"/>
    </location>
</feature>
<keyword evidence="3" id="KW-1185">Reference proteome</keyword>
<dbReference type="InterPro" id="IPR037690">
    <property type="entry name" value="FAM204A"/>
</dbReference>
<gene>
    <name evidence="2" type="primary">LOC110720380</name>
</gene>
<evidence type="ECO:0000313" key="2">
    <source>
        <dbReference type="EnsemblPlants" id="AUR62023287-RA:cds"/>
    </source>
</evidence>
<evidence type="ECO:0000313" key="3">
    <source>
        <dbReference type="Proteomes" id="UP000596660"/>
    </source>
</evidence>
<dbReference type="Proteomes" id="UP000596660">
    <property type="component" value="Unplaced"/>
</dbReference>
<dbReference type="RefSeq" id="XP_021755096.1">
    <property type="nucleotide sequence ID" value="XM_021899404.1"/>
</dbReference>
<dbReference type="PANTHER" id="PTHR14386:SF2">
    <property type="entry name" value="PROTEIN FAM204A"/>
    <property type="match status" value="1"/>
</dbReference>
<dbReference type="GeneID" id="110720380"/>